<keyword evidence="4" id="KW-0597">Phosphoprotein</keyword>
<dbReference type="InterPro" id="IPR050736">
    <property type="entry name" value="Sensor_HK_Regulatory"/>
</dbReference>
<dbReference type="InterPro" id="IPR003594">
    <property type="entry name" value="HATPase_dom"/>
</dbReference>
<organism evidence="12 13">
    <name type="scientific">Crossiella equi</name>
    <dbReference type="NCBI Taxonomy" id="130796"/>
    <lineage>
        <taxon>Bacteria</taxon>
        <taxon>Bacillati</taxon>
        <taxon>Actinomycetota</taxon>
        <taxon>Actinomycetes</taxon>
        <taxon>Pseudonocardiales</taxon>
        <taxon>Pseudonocardiaceae</taxon>
        <taxon>Crossiella</taxon>
    </lineage>
</organism>
<reference evidence="12 13" key="1">
    <citation type="submission" date="2021-03" db="EMBL/GenBank/DDBJ databases">
        <title>Sequencing the genomes of 1000 actinobacteria strains.</title>
        <authorList>
            <person name="Klenk H.-P."/>
        </authorList>
    </citation>
    <scope>NUCLEOTIDE SEQUENCE [LARGE SCALE GENOMIC DNA]</scope>
    <source>
        <strain evidence="12 13">DSM 44580</strain>
    </source>
</reference>
<evidence type="ECO:0000256" key="5">
    <source>
        <dbReference type="ARBA" id="ARBA00022679"/>
    </source>
</evidence>
<feature type="domain" description="Response regulatory" evidence="11">
    <location>
        <begin position="460"/>
        <end position="576"/>
    </location>
</feature>
<evidence type="ECO:0000256" key="3">
    <source>
        <dbReference type="ARBA" id="ARBA00012438"/>
    </source>
</evidence>
<dbReference type="EMBL" id="JAGIOO010000001">
    <property type="protein sequence ID" value="MBP2479514.1"/>
    <property type="molecule type" value="Genomic_DNA"/>
</dbReference>
<evidence type="ECO:0000256" key="9">
    <source>
        <dbReference type="SAM" id="Coils"/>
    </source>
</evidence>
<evidence type="ECO:0000256" key="2">
    <source>
        <dbReference type="ARBA" id="ARBA00004236"/>
    </source>
</evidence>
<comment type="catalytic activity">
    <reaction evidence="1">
        <text>ATP + protein L-histidine = ADP + protein N-phospho-L-histidine.</text>
        <dbReference type="EC" id="2.7.13.3"/>
    </reaction>
</comment>
<dbReference type="Gene3D" id="1.10.287.130">
    <property type="match status" value="1"/>
</dbReference>
<dbReference type="PANTHER" id="PTHR43711">
    <property type="entry name" value="TWO-COMPONENT HISTIDINE KINASE"/>
    <property type="match status" value="1"/>
</dbReference>
<dbReference type="Proteomes" id="UP001519363">
    <property type="component" value="Unassembled WGS sequence"/>
</dbReference>
<keyword evidence="6 12" id="KW-0418">Kinase</keyword>
<dbReference type="Pfam" id="PF02518">
    <property type="entry name" value="HATPase_c"/>
    <property type="match status" value="1"/>
</dbReference>
<dbReference type="EC" id="2.7.13.3" evidence="3"/>
<dbReference type="SMART" id="SM00387">
    <property type="entry name" value="HATPase_c"/>
    <property type="match status" value="1"/>
</dbReference>
<dbReference type="InterPro" id="IPR036890">
    <property type="entry name" value="HATPase_C_sf"/>
</dbReference>
<dbReference type="Gene3D" id="3.40.50.2300">
    <property type="match status" value="1"/>
</dbReference>
<comment type="caution">
    <text evidence="8">Lacks conserved residue(s) required for the propagation of feature annotation.</text>
</comment>
<keyword evidence="9" id="KW-0175">Coiled coil</keyword>
<proteinExistence type="predicted"/>
<dbReference type="CDD" id="cd00082">
    <property type="entry name" value="HisKA"/>
    <property type="match status" value="1"/>
</dbReference>
<evidence type="ECO:0000256" key="4">
    <source>
        <dbReference type="ARBA" id="ARBA00022553"/>
    </source>
</evidence>
<dbReference type="SMART" id="SM00388">
    <property type="entry name" value="HisKA"/>
    <property type="match status" value="1"/>
</dbReference>
<evidence type="ECO:0000313" key="12">
    <source>
        <dbReference type="EMBL" id="MBP2479514.1"/>
    </source>
</evidence>
<feature type="coiled-coil region" evidence="9">
    <location>
        <begin position="146"/>
        <end position="208"/>
    </location>
</feature>
<dbReference type="Gene3D" id="3.30.565.10">
    <property type="entry name" value="Histidine kinase-like ATPase, C-terminal domain"/>
    <property type="match status" value="1"/>
</dbReference>
<dbReference type="PROSITE" id="PS50109">
    <property type="entry name" value="HIS_KIN"/>
    <property type="match status" value="1"/>
</dbReference>
<dbReference type="Pfam" id="PF00512">
    <property type="entry name" value="HisKA"/>
    <property type="match status" value="1"/>
</dbReference>
<dbReference type="SUPFAM" id="SSF55874">
    <property type="entry name" value="ATPase domain of HSP90 chaperone/DNA topoisomerase II/histidine kinase"/>
    <property type="match status" value="1"/>
</dbReference>
<evidence type="ECO:0000256" key="6">
    <source>
        <dbReference type="ARBA" id="ARBA00022777"/>
    </source>
</evidence>
<keyword evidence="7" id="KW-0902">Two-component regulatory system</keyword>
<evidence type="ECO:0000259" key="11">
    <source>
        <dbReference type="PROSITE" id="PS50110"/>
    </source>
</evidence>
<dbReference type="InterPro" id="IPR005467">
    <property type="entry name" value="His_kinase_dom"/>
</dbReference>
<gene>
    <name evidence="12" type="ORF">JOF53_008386</name>
</gene>
<evidence type="ECO:0000256" key="1">
    <source>
        <dbReference type="ARBA" id="ARBA00000085"/>
    </source>
</evidence>
<evidence type="ECO:0000256" key="7">
    <source>
        <dbReference type="ARBA" id="ARBA00023012"/>
    </source>
</evidence>
<dbReference type="SUPFAM" id="SSF52172">
    <property type="entry name" value="CheY-like"/>
    <property type="match status" value="1"/>
</dbReference>
<dbReference type="PRINTS" id="PR00344">
    <property type="entry name" value="BCTRLSENSOR"/>
</dbReference>
<dbReference type="SUPFAM" id="SSF47384">
    <property type="entry name" value="Homodimeric domain of signal transducing histidine kinase"/>
    <property type="match status" value="1"/>
</dbReference>
<accession>A0ABS5ATE9</accession>
<dbReference type="InterPro" id="IPR036097">
    <property type="entry name" value="HisK_dim/P_sf"/>
</dbReference>
<evidence type="ECO:0000259" key="10">
    <source>
        <dbReference type="PROSITE" id="PS50109"/>
    </source>
</evidence>
<dbReference type="InterPro" id="IPR003661">
    <property type="entry name" value="HisK_dim/P_dom"/>
</dbReference>
<dbReference type="PANTHER" id="PTHR43711:SF31">
    <property type="entry name" value="HISTIDINE KINASE"/>
    <property type="match status" value="1"/>
</dbReference>
<name>A0ABS5ATE9_9PSEU</name>
<comment type="subcellular location">
    <subcellularLocation>
        <location evidence="2">Cell membrane</location>
    </subcellularLocation>
</comment>
<dbReference type="RefSeq" id="WP_249044261.1">
    <property type="nucleotide sequence ID" value="NZ_JAGIOO010000001.1"/>
</dbReference>
<dbReference type="InterPro" id="IPR001789">
    <property type="entry name" value="Sig_transdc_resp-reg_receiver"/>
</dbReference>
<feature type="domain" description="Histidine kinase" evidence="10">
    <location>
        <begin position="229"/>
        <end position="449"/>
    </location>
</feature>
<dbReference type="GO" id="GO:0016301">
    <property type="term" value="F:kinase activity"/>
    <property type="evidence" value="ECO:0007669"/>
    <property type="project" value="UniProtKB-KW"/>
</dbReference>
<dbReference type="CDD" id="cd00156">
    <property type="entry name" value="REC"/>
    <property type="match status" value="1"/>
</dbReference>
<dbReference type="InterPro" id="IPR011006">
    <property type="entry name" value="CheY-like_superfamily"/>
</dbReference>
<dbReference type="PROSITE" id="PS50110">
    <property type="entry name" value="RESPONSE_REGULATORY"/>
    <property type="match status" value="1"/>
</dbReference>
<keyword evidence="5" id="KW-0808">Transferase</keyword>
<protein>
    <recommendedName>
        <fullName evidence="3">histidine kinase</fullName>
        <ecNumber evidence="3">2.7.13.3</ecNumber>
    </recommendedName>
</protein>
<sequence length="585" mass="62330">MAAVTGAGELLRMGLVGESDVFLIRQRARQVAAAVGLDGQDQIRVATALSDVGRELVRQSVSATVTFRLRPAPDPALEVELVWLGAAVTDDGPGWHTARRLLDQVRLRSRSTTLVKSLGANGMTVRTEAVSALRTQLRRTGGGSALDELRAQNQELLETLENLEAKRLELERLNTELEETNQGVLALYQELSEELERTNQGVVALYAELDEKSGQLREAAEARTRFWANISHELRSPINSVVGLTRLLSAPGGDPLTPEQHRQVELIQDAGTTLLGLVNELLDTAKAESGSLVPEPVPVALEQVFALLCGTMQPVLRSGEVRLVVEPAPGLPTLRTDETILVRVLRNLLSNAVKFTERGEVRLAARPVPGGRRVRFVITDSGIGIPHEEQRKVFEDFYQVPNPLQAGAGGTGLGLPYARKLTELLGGELCLRSEPGVGTEVVVDLPLGSPEQVEPSAAGRTLIVDGDDGTRALLRTAAGALAGQVTEVGDGRSAVALAKEIRPELVFLGASTPLMSGSAVLSVLRSDPALAQVPVVVVCGEDPAGLARTVTGLGAALLPRSTIDPDTVRHAVREAQLAARRTGTP</sequence>
<keyword evidence="13" id="KW-1185">Reference proteome</keyword>
<dbReference type="InterPro" id="IPR004358">
    <property type="entry name" value="Sig_transdc_His_kin-like_C"/>
</dbReference>
<evidence type="ECO:0000313" key="13">
    <source>
        <dbReference type="Proteomes" id="UP001519363"/>
    </source>
</evidence>
<comment type="caution">
    <text evidence="12">The sequence shown here is derived from an EMBL/GenBank/DDBJ whole genome shotgun (WGS) entry which is preliminary data.</text>
</comment>
<evidence type="ECO:0000256" key="8">
    <source>
        <dbReference type="PROSITE-ProRule" id="PRU00169"/>
    </source>
</evidence>